<sequence length="86" mass="9996">MHSSIQPFIIIKFQPPAMNKSHPMGRRNGFTNYKMMEIKHQASSLIIDIHLCFADISIMVVSNKWHAHLIWTLASSFCDEDQCRIH</sequence>
<accession>A0A0A9E609</accession>
<reference evidence="1" key="1">
    <citation type="submission" date="2014-09" db="EMBL/GenBank/DDBJ databases">
        <authorList>
            <person name="Magalhaes I.L.F."/>
            <person name="Oliveira U."/>
            <person name="Santos F.R."/>
            <person name="Vidigal T.H.D.A."/>
            <person name="Brescovit A.D."/>
            <person name="Santos A.J."/>
        </authorList>
    </citation>
    <scope>NUCLEOTIDE SEQUENCE</scope>
    <source>
        <tissue evidence="1">Shoot tissue taken approximately 20 cm above the soil surface</tissue>
    </source>
</reference>
<organism evidence="1">
    <name type="scientific">Arundo donax</name>
    <name type="common">Giant reed</name>
    <name type="synonym">Donax arundinaceus</name>
    <dbReference type="NCBI Taxonomy" id="35708"/>
    <lineage>
        <taxon>Eukaryota</taxon>
        <taxon>Viridiplantae</taxon>
        <taxon>Streptophyta</taxon>
        <taxon>Embryophyta</taxon>
        <taxon>Tracheophyta</taxon>
        <taxon>Spermatophyta</taxon>
        <taxon>Magnoliopsida</taxon>
        <taxon>Liliopsida</taxon>
        <taxon>Poales</taxon>
        <taxon>Poaceae</taxon>
        <taxon>PACMAD clade</taxon>
        <taxon>Arundinoideae</taxon>
        <taxon>Arundineae</taxon>
        <taxon>Arundo</taxon>
    </lineage>
</organism>
<proteinExistence type="predicted"/>
<evidence type="ECO:0000313" key="1">
    <source>
        <dbReference type="EMBL" id="JAD91417.1"/>
    </source>
</evidence>
<reference evidence="1" key="2">
    <citation type="journal article" date="2015" name="Data Brief">
        <title>Shoot transcriptome of the giant reed, Arundo donax.</title>
        <authorList>
            <person name="Barrero R.A."/>
            <person name="Guerrero F.D."/>
            <person name="Moolhuijzen P."/>
            <person name="Goolsby J.A."/>
            <person name="Tidwell J."/>
            <person name="Bellgard S.E."/>
            <person name="Bellgard M.I."/>
        </authorList>
    </citation>
    <scope>NUCLEOTIDE SEQUENCE</scope>
    <source>
        <tissue evidence="1">Shoot tissue taken approximately 20 cm above the soil surface</tissue>
    </source>
</reference>
<protein>
    <submittedName>
        <fullName evidence="1">Uncharacterized protein</fullName>
    </submittedName>
</protein>
<dbReference type="EMBL" id="GBRH01206478">
    <property type="protein sequence ID" value="JAD91417.1"/>
    <property type="molecule type" value="Transcribed_RNA"/>
</dbReference>
<name>A0A0A9E609_ARUDO</name>
<dbReference type="AlphaFoldDB" id="A0A0A9E609"/>